<evidence type="ECO:0000313" key="2">
    <source>
        <dbReference type="EMBL" id="KAL3789265.1"/>
    </source>
</evidence>
<protein>
    <submittedName>
        <fullName evidence="2">Uncharacterized protein</fullName>
    </submittedName>
</protein>
<feature type="compositionally biased region" description="Polar residues" evidence="1">
    <location>
        <begin position="52"/>
        <end position="77"/>
    </location>
</feature>
<comment type="caution">
    <text evidence="2">The sequence shown here is derived from an EMBL/GenBank/DDBJ whole genome shotgun (WGS) entry which is preliminary data.</text>
</comment>
<accession>A0ABD3PM84</accession>
<sequence>MAKELSYVQKDSRKGTPKWMDLLISNTLTNNSTEVSKSTIIVAQAKTANPKYASSTPTHINAKTSKSIESTNSQTSKAAKIVPSCTMMTTKASKRSDMDEDVQWWDPLDPFDPLFFDVYGIIPLD</sequence>
<evidence type="ECO:0000313" key="3">
    <source>
        <dbReference type="Proteomes" id="UP001530400"/>
    </source>
</evidence>
<dbReference type="EMBL" id="JALLPJ020000530">
    <property type="protein sequence ID" value="KAL3789265.1"/>
    <property type="molecule type" value="Genomic_DNA"/>
</dbReference>
<proteinExistence type="predicted"/>
<gene>
    <name evidence="2" type="ORF">ACHAWO_007474</name>
</gene>
<dbReference type="Proteomes" id="UP001530400">
    <property type="component" value="Unassembled WGS sequence"/>
</dbReference>
<organism evidence="2 3">
    <name type="scientific">Cyclotella atomus</name>
    <dbReference type="NCBI Taxonomy" id="382360"/>
    <lineage>
        <taxon>Eukaryota</taxon>
        <taxon>Sar</taxon>
        <taxon>Stramenopiles</taxon>
        <taxon>Ochrophyta</taxon>
        <taxon>Bacillariophyta</taxon>
        <taxon>Coscinodiscophyceae</taxon>
        <taxon>Thalassiosirophycidae</taxon>
        <taxon>Stephanodiscales</taxon>
        <taxon>Stephanodiscaceae</taxon>
        <taxon>Cyclotella</taxon>
    </lineage>
</organism>
<reference evidence="2 3" key="1">
    <citation type="submission" date="2024-10" db="EMBL/GenBank/DDBJ databases">
        <title>Updated reference genomes for cyclostephanoid diatoms.</title>
        <authorList>
            <person name="Roberts W.R."/>
            <person name="Alverson A.J."/>
        </authorList>
    </citation>
    <scope>NUCLEOTIDE SEQUENCE [LARGE SCALE GENOMIC DNA]</scope>
    <source>
        <strain evidence="2 3">AJA010-31</strain>
    </source>
</reference>
<keyword evidence="3" id="KW-1185">Reference proteome</keyword>
<feature type="region of interest" description="Disordered" evidence="1">
    <location>
        <begin position="51"/>
        <end position="80"/>
    </location>
</feature>
<dbReference type="AlphaFoldDB" id="A0ABD3PM84"/>
<evidence type="ECO:0000256" key="1">
    <source>
        <dbReference type="SAM" id="MobiDB-lite"/>
    </source>
</evidence>
<name>A0ABD3PM84_9STRA</name>